<protein>
    <submittedName>
        <fullName evidence="1">Uncharacterized protein</fullName>
    </submittedName>
</protein>
<dbReference type="Proteomes" id="UP000321429">
    <property type="component" value="Unassembled WGS sequence"/>
</dbReference>
<organism evidence="1 2">
    <name type="scientific">Furfurilactobacillus siliginis</name>
    <dbReference type="NCBI Taxonomy" id="348151"/>
    <lineage>
        <taxon>Bacteria</taxon>
        <taxon>Bacillati</taxon>
        <taxon>Bacillota</taxon>
        <taxon>Bacilli</taxon>
        <taxon>Lactobacillales</taxon>
        <taxon>Lactobacillaceae</taxon>
        <taxon>Furfurilactobacillus</taxon>
    </lineage>
</organism>
<gene>
    <name evidence="1" type="ORF">LSI01_08380</name>
</gene>
<name>A0A510VNM9_9LACO</name>
<dbReference type="EMBL" id="BJUD01000011">
    <property type="protein sequence ID" value="GEK28527.1"/>
    <property type="molecule type" value="Genomic_DNA"/>
</dbReference>
<dbReference type="RefSeq" id="WP_057808680.1">
    <property type="nucleotide sequence ID" value="NZ_BJUD01000011.1"/>
</dbReference>
<reference evidence="1 2" key="1">
    <citation type="submission" date="2019-07" db="EMBL/GenBank/DDBJ databases">
        <title>Whole genome shotgun sequence of Lactobacillus siliginis NBRC 101315.</title>
        <authorList>
            <person name="Hosoyama A."/>
            <person name="Uohara A."/>
            <person name="Ohji S."/>
            <person name="Ichikawa N."/>
        </authorList>
    </citation>
    <scope>NUCLEOTIDE SEQUENCE [LARGE SCALE GENOMIC DNA]</scope>
    <source>
        <strain evidence="1 2">NBRC 101315</strain>
    </source>
</reference>
<accession>A0A510VNM9</accession>
<sequence>MSEFSLTRIEKNSFAEIHSVLWSNYEVIMKSLSGLTGALISEDWISEAGLTSLEDIDLTKPNDRQLYRWLITYYDVMEENLRTVGLYANDQQILAPPDYNEYVTVSLWRPEGLVADEEYVNKHNKNIGYIEARIGSFYDAFFDAQLLNEGE</sequence>
<proteinExistence type="predicted"/>
<comment type="caution">
    <text evidence="1">The sequence shown here is derived from an EMBL/GenBank/DDBJ whole genome shotgun (WGS) entry which is preliminary data.</text>
</comment>
<evidence type="ECO:0000313" key="2">
    <source>
        <dbReference type="Proteomes" id="UP000321429"/>
    </source>
</evidence>
<evidence type="ECO:0000313" key="1">
    <source>
        <dbReference type="EMBL" id="GEK28527.1"/>
    </source>
</evidence>
<dbReference type="AlphaFoldDB" id="A0A510VNM9"/>